<feature type="domain" description="Helix-turn-helix" evidence="1">
    <location>
        <begin position="19"/>
        <end position="70"/>
    </location>
</feature>
<dbReference type="Pfam" id="PF12728">
    <property type="entry name" value="HTH_17"/>
    <property type="match status" value="1"/>
</dbReference>
<keyword evidence="2" id="KW-0238">DNA-binding</keyword>
<name>A0A3R8U4E7_9GAMM</name>
<accession>A0A3R8U4E7</accession>
<proteinExistence type="predicted"/>
<evidence type="ECO:0000313" key="2">
    <source>
        <dbReference type="EMBL" id="RRV05096.1"/>
    </source>
</evidence>
<gene>
    <name evidence="2" type="ORF">EGJ28_21480</name>
</gene>
<comment type="caution">
    <text evidence="2">The sequence shown here is derived from an EMBL/GenBank/DDBJ whole genome shotgun (WGS) entry which is preliminary data.</text>
</comment>
<dbReference type="RefSeq" id="WP_125940344.1">
    <property type="nucleotide sequence ID" value="NZ_RHQL01000019.1"/>
</dbReference>
<dbReference type="AlphaFoldDB" id="A0A3R8U4E7"/>
<reference evidence="2 3" key="1">
    <citation type="submission" date="2018-10" db="EMBL/GenBank/DDBJ databases">
        <title>Transmission dynamics of multidrug resistant bacteria on intensive care unit surfaces.</title>
        <authorList>
            <person name="D'Souza A.W."/>
            <person name="Potter R.F."/>
            <person name="Wallace M."/>
            <person name="Shupe A."/>
            <person name="Patel S."/>
            <person name="Sun S."/>
            <person name="Gul D."/>
            <person name="Kwon J.H."/>
            <person name="Andleeb S."/>
            <person name="Burnham C.-A.D."/>
            <person name="Dantas G."/>
        </authorList>
    </citation>
    <scope>NUCLEOTIDE SEQUENCE [LARGE SCALE GENOMIC DNA]</scope>
    <source>
        <strain evidence="2 3">PX_177</strain>
    </source>
</reference>
<dbReference type="SUPFAM" id="SSF46955">
    <property type="entry name" value="Putative DNA-binding domain"/>
    <property type="match status" value="1"/>
</dbReference>
<dbReference type="InterPro" id="IPR009061">
    <property type="entry name" value="DNA-bd_dom_put_sf"/>
</dbReference>
<evidence type="ECO:0000313" key="3">
    <source>
        <dbReference type="Proteomes" id="UP000276506"/>
    </source>
</evidence>
<organism evidence="2 3">
    <name type="scientific">Stutzerimonas xanthomarina</name>
    <dbReference type="NCBI Taxonomy" id="271420"/>
    <lineage>
        <taxon>Bacteria</taxon>
        <taxon>Pseudomonadati</taxon>
        <taxon>Pseudomonadota</taxon>
        <taxon>Gammaproteobacteria</taxon>
        <taxon>Pseudomonadales</taxon>
        <taxon>Pseudomonadaceae</taxon>
        <taxon>Stutzerimonas</taxon>
    </lineage>
</organism>
<evidence type="ECO:0000259" key="1">
    <source>
        <dbReference type="Pfam" id="PF12728"/>
    </source>
</evidence>
<dbReference type="GO" id="GO:0003677">
    <property type="term" value="F:DNA binding"/>
    <property type="evidence" value="ECO:0007669"/>
    <property type="project" value="UniProtKB-KW"/>
</dbReference>
<dbReference type="InterPro" id="IPR036388">
    <property type="entry name" value="WH-like_DNA-bd_sf"/>
</dbReference>
<dbReference type="Proteomes" id="UP000276506">
    <property type="component" value="Unassembled WGS sequence"/>
</dbReference>
<sequence>MTTQAHPAASQLPFSPSDLLTPDQVAAALGLSHRTLAAWRSTRRGGPAWVKCGSAVRYRRQDVAAWLDSQTRNAGEQA</sequence>
<dbReference type="EMBL" id="RHQL01000019">
    <property type="protein sequence ID" value="RRV05096.1"/>
    <property type="molecule type" value="Genomic_DNA"/>
</dbReference>
<dbReference type="InterPro" id="IPR041657">
    <property type="entry name" value="HTH_17"/>
</dbReference>
<dbReference type="Gene3D" id="1.10.10.10">
    <property type="entry name" value="Winged helix-like DNA-binding domain superfamily/Winged helix DNA-binding domain"/>
    <property type="match status" value="1"/>
</dbReference>
<protein>
    <submittedName>
        <fullName evidence="2">DNA-binding protein</fullName>
    </submittedName>
</protein>